<gene>
    <name evidence="2" type="ORF">QJS04_geneDACA021273</name>
</gene>
<accession>A0AAV9BWK3</accession>
<name>A0AAV9BWK3_ACOGR</name>
<reference evidence="2" key="1">
    <citation type="journal article" date="2023" name="Nat. Commun.">
        <title>Diploid and tetraploid genomes of Acorus and the evolution of monocots.</title>
        <authorList>
            <person name="Ma L."/>
            <person name="Liu K.W."/>
            <person name="Li Z."/>
            <person name="Hsiao Y.Y."/>
            <person name="Qi Y."/>
            <person name="Fu T."/>
            <person name="Tang G.D."/>
            <person name="Zhang D."/>
            <person name="Sun W.H."/>
            <person name="Liu D.K."/>
            <person name="Li Y."/>
            <person name="Chen G.Z."/>
            <person name="Liu X.D."/>
            <person name="Liao X.Y."/>
            <person name="Jiang Y.T."/>
            <person name="Yu X."/>
            <person name="Hao Y."/>
            <person name="Huang J."/>
            <person name="Zhao X.W."/>
            <person name="Ke S."/>
            <person name="Chen Y.Y."/>
            <person name="Wu W.L."/>
            <person name="Hsu J.L."/>
            <person name="Lin Y.F."/>
            <person name="Huang M.D."/>
            <person name="Li C.Y."/>
            <person name="Huang L."/>
            <person name="Wang Z.W."/>
            <person name="Zhao X."/>
            <person name="Zhong W.Y."/>
            <person name="Peng D.H."/>
            <person name="Ahmad S."/>
            <person name="Lan S."/>
            <person name="Zhang J.S."/>
            <person name="Tsai W.C."/>
            <person name="Van de Peer Y."/>
            <person name="Liu Z.J."/>
        </authorList>
    </citation>
    <scope>NUCLEOTIDE SEQUENCE</scope>
    <source>
        <strain evidence="2">SCP</strain>
    </source>
</reference>
<proteinExistence type="predicted"/>
<evidence type="ECO:0000256" key="1">
    <source>
        <dbReference type="SAM" id="MobiDB-lite"/>
    </source>
</evidence>
<dbReference type="AlphaFoldDB" id="A0AAV9BWK3"/>
<dbReference type="EMBL" id="JAUJYN010000001">
    <property type="protein sequence ID" value="KAK1280904.1"/>
    <property type="molecule type" value="Genomic_DNA"/>
</dbReference>
<comment type="caution">
    <text evidence="2">The sequence shown here is derived from an EMBL/GenBank/DDBJ whole genome shotgun (WGS) entry which is preliminary data.</text>
</comment>
<reference evidence="2" key="2">
    <citation type="submission" date="2023-06" db="EMBL/GenBank/DDBJ databases">
        <authorList>
            <person name="Ma L."/>
            <person name="Liu K.-W."/>
            <person name="Li Z."/>
            <person name="Hsiao Y.-Y."/>
            <person name="Qi Y."/>
            <person name="Fu T."/>
            <person name="Tang G."/>
            <person name="Zhang D."/>
            <person name="Sun W.-H."/>
            <person name="Liu D.-K."/>
            <person name="Li Y."/>
            <person name="Chen G.-Z."/>
            <person name="Liu X.-D."/>
            <person name="Liao X.-Y."/>
            <person name="Jiang Y.-T."/>
            <person name="Yu X."/>
            <person name="Hao Y."/>
            <person name="Huang J."/>
            <person name="Zhao X.-W."/>
            <person name="Ke S."/>
            <person name="Chen Y.-Y."/>
            <person name="Wu W.-L."/>
            <person name="Hsu J.-L."/>
            <person name="Lin Y.-F."/>
            <person name="Huang M.-D."/>
            <person name="Li C.-Y."/>
            <person name="Huang L."/>
            <person name="Wang Z.-W."/>
            <person name="Zhao X."/>
            <person name="Zhong W.-Y."/>
            <person name="Peng D.-H."/>
            <person name="Ahmad S."/>
            <person name="Lan S."/>
            <person name="Zhang J.-S."/>
            <person name="Tsai W.-C."/>
            <person name="Van De Peer Y."/>
            <person name="Liu Z.-J."/>
        </authorList>
    </citation>
    <scope>NUCLEOTIDE SEQUENCE</scope>
    <source>
        <strain evidence="2">SCP</strain>
        <tissue evidence="2">Leaves</tissue>
    </source>
</reference>
<evidence type="ECO:0000313" key="3">
    <source>
        <dbReference type="Proteomes" id="UP001179952"/>
    </source>
</evidence>
<organism evidence="2 3">
    <name type="scientific">Acorus gramineus</name>
    <name type="common">Dwarf sweet flag</name>
    <dbReference type="NCBI Taxonomy" id="55184"/>
    <lineage>
        <taxon>Eukaryota</taxon>
        <taxon>Viridiplantae</taxon>
        <taxon>Streptophyta</taxon>
        <taxon>Embryophyta</taxon>
        <taxon>Tracheophyta</taxon>
        <taxon>Spermatophyta</taxon>
        <taxon>Magnoliopsida</taxon>
        <taxon>Liliopsida</taxon>
        <taxon>Acoraceae</taxon>
        <taxon>Acorus</taxon>
    </lineage>
</organism>
<feature type="region of interest" description="Disordered" evidence="1">
    <location>
        <begin position="32"/>
        <end position="51"/>
    </location>
</feature>
<sequence>MKCVSLMKRSVVGRNKLPVSRGSMIVSMTVNSLKSKARTTPSHGRIDRRIE</sequence>
<evidence type="ECO:0000313" key="2">
    <source>
        <dbReference type="EMBL" id="KAK1280904.1"/>
    </source>
</evidence>
<feature type="compositionally biased region" description="Polar residues" evidence="1">
    <location>
        <begin position="32"/>
        <end position="42"/>
    </location>
</feature>
<dbReference type="Proteomes" id="UP001179952">
    <property type="component" value="Unassembled WGS sequence"/>
</dbReference>
<protein>
    <submittedName>
        <fullName evidence="2">Uncharacterized protein</fullName>
    </submittedName>
</protein>
<keyword evidence="3" id="KW-1185">Reference proteome</keyword>